<feature type="region of interest" description="Disordered" evidence="1">
    <location>
        <begin position="1"/>
        <end position="20"/>
    </location>
</feature>
<evidence type="ECO:0000256" key="2">
    <source>
        <dbReference type="SAM" id="Phobius"/>
    </source>
</evidence>
<dbReference type="OrthoDB" id="7307070at2"/>
<reference evidence="3 4" key="1">
    <citation type="submission" date="2018-12" db="EMBL/GenBank/DDBJ databases">
        <authorList>
            <person name="Yang Y."/>
        </authorList>
    </citation>
    <scope>NUCLEOTIDE SEQUENCE [LARGE SCALE GENOMIC DNA]</scope>
    <source>
        <strain evidence="3 4">GSF71</strain>
    </source>
</reference>
<keyword evidence="2" id="KW-1133">Transmembrane helix</keyword>
<feature type="transmembrane region" description="Helical" evidence="2">
    <location>
        <begin position="28"/>
        <end position="44"/>
    </location>
</feature>
<organism evidence="3 4">
    <name type="scientific">Azospirillum doebereinerae</name>
    <dbReference type="NCBI Taxonomy" id="92933"/>
    <lineage>
        <taxon>Bacteria</taxon>
        <taxon>Pseudomonadati</taxon>
        <taxon>Pseudomonadota</taxon>
        <taxon>Alphaproteobacteria</taxon>
        <taxon>Rhodospirillales</taxon>
        <taxon>Azospirillaceae</taxon>
        <taxon>Azospirillum</taxon>
    </lineage>
</organism>
<evidence type="ECO:0000256" key="1">
    <source>
        <dbReference type="SAM" id="MobiDB-lite"/>
    </source>
</evidence>
<proteinExistence type="predicted"/>
<accession>A0A433JCS7</accession>
<comment type="caution">
    <text evidence="3">The sequence shown here is derived from an EMBL/GenBank/DDBJ whole genome shotgun (WGS) entry which is preliminary data.</text>
</comment>
<dbReference type="Proteomes" id="UP000280346">
    <property type="component" value="Unassembled WGS sequence"/>
</dbReference>
<name>A0A433JCS7_9PROT</name>
<keyword evidence="4" id="KW-1185">Reference proteome</keyword>
<keyword evidence="2" id="KW-0472">Membrane</keyword>
<protein>
    <submittedName>
        <fullName evidence="3">Uncharacterized protein</fullName>
    </submittedName>
</protein>
<evidence type="ECO:0000313" key="3">
    <source>
        <dbReference type="EMBL" id="RUQ74489.1"/>
    </source>
</evidence>
<keyword evidence="2" id="KW-0812">Transmembrane</keyword>
<gene>
    <name evidence="3" type="ORF">EJ913_05405</name>
</gene>
<evidence type="ECO:0000313" key="4">
    <source>
        <dbReference type="Proteomes" id="UP000280346"/>
    </source>
</evidence>
<sequence>MTDHALDDTNAALDENTDTQAHAPESPWVVFPGLTLLLIMPFGILVHPEWLAYLAEFGTFVMFCLIIRMLRP</sequence>
<dbReference type="RefSeq" id="WP_126995583.1">
    <property type="nucleotide sequence ID" value="NZ_CP173191.1"/>
</dbReference>
<dbReference type="AlphaFoldDB" id="A0A433JCS7"/>
<dbReference type="EMBL" id="RZIJ01000003">
    <property type="protein sequence ID" value="RUQ74489.1"/>
    <property type="molecule type" value="Genomic_DNA"/>
</dbReference>
<feature type="transmembrane region" description="Helical" evidence="2">
    <location>
        <begin position="50"/>
        <end position="70"/>
    </location>
</feature>